<feature type="transmembrane region" description="Helical" evidence="1">
    <location>
        <begin position="274"/>
        <end position="293"/>
    </location>
</feature>
<keyword evidence="1" id="KW-0472">Membrane</keyword>
<feature type="transmembrane region" description="Helical" evidence="1">
    <location>
        <begin position="217"/>
        <end position="234"/>
    </location>
</feature>
<keyword evidence="3" id="KW-1185">Reference proteome</keyword>
<feature type="transmembrane region" description="Helical" evidence="1">
    <location>
        <begin position="392"/>
        <end position="414"/>
    </location>
</feature>
<name>A0ABQ4Q102_9BURK</name>
<dbReference type="InterPro" id="IPR004711">
    <property type="entry name" value="Benzoate_Transporter"/>
</dbReference>
<feature type="transmembrane region" description="Helical" evidence="1">
    <location>
        <begin position="143"/>
        <end position="163"/>
    </location>
</feature>
<evidence type="ECO:0000313" key="2">
    <source>
        <dbReference type="EMBL" id="GIZ50726.1"/>
    </source>
</evidence>
<protein>
    <submittedName>
        <fullName evidence="2">Benzoate transporter</fullName>
    </submittedName>
</protein>
<reference evidence="2 3" key="1">
    <citation type="journal article" date="2022" name="Int. J. Syst. Evol. Microbiol.">
        <title>Noviherbaspirillum aridicola sp. nov., isolated from an arid soil in Pakistan.</title>
        <authorList>
            <person name="Khan I.U."/>
            <person name="Saqib M."/>
            <person name="Amin A."/>
            <person name="Hussain F."/>
            <person name="Li L."/>
            <person name="Liu Y.H."/>
            <person name="Fang B.Z."/>
            <person name="Ahmed I."/>
            <person name="Li W.J."/>
        </authorList>
    </citation>
    <scope>NUCLEOTIDE SEQUENCE [LARGE SCALE GENOMIC DNA]</scope>
    <source>
        <strain evidence="2 3">NCCP-691</strain>
    </source>
</reference>
<keyword evidence="1" id="KW-0812">Transmembrane</keyword>
<dbReference type="EMBL" id="BPMK01000003">
    <property type="protein sequence ID" value="GIZ50726.1"/>
    <property type="molecule type" value="Genomic_DNA"/>
</dbReference>
<evidence type="ECO:0000256" key="1">
    <source>
        <dbReference type="SAM" id="Phobius"/>
    </source>
</evidence>
<keyword evidence="1" id="KW-1133">Transmembrane helix</keyword>
<dbReference type="Pfam" id="PF03594">
    <property type="entry name" value="BenE"/>
    <property type="match status" value="1"/>
</dbReference>
<proteinExistence type="predicted"/>
<dbReference type="Proteomes" id="UP000887222">
    <property type="component" value="Unassembled WGS sequence"/>
</dbReference>
<feature type="transmembrane region" description="Helical" evidence="1">
    <location>
        <begin position="426"/>
        <end position="455"/>
    </location>
</feature>
<sequence>MQRGGHRKPHAIHGRAGFSEGEAAHRAAKTVPALCHFVTVSRDTVTDGRTDAPNKIRTDPCHNAALVSPGCIMSVFRDFSLSALAAGFVTVLVGFTSSAVIVFQAAAALGAGPAEIASWMGALGLGMGLTCILLSLRYRMPVVTAWSTPGAAMLITGAAGVGLGEATGAFLVSAALIAVCGFSGWFERAINRIPVSIASGMLAGVLLRFGMDAFVAMKTQFALAFAMFIVYLLGRRLFPRYAVIATLALGVAVAAGQGLLHFGDVRLELARPVFTAPSFSFAALIGVALPLFIVTMASQNVPGVAVIRASGYSLPISPVVGWTGVANLMLAPFGGYALNLAAITAAICMGREAHEDPARRYTAAMAAGGFYLLVGLFGATVGAVFAAFPKELVLAIAGLALFGTIGNGLAAAMANEKEREPALVTFLVTASGVTLFGVGSAFWGLVAGALALLLLNFRR</sequence>
<dbReference type="PANTHER" id="PTHR30199:SF0">
    <property type="entry name" value="INNER MEMBRANE PROTEIN YDCO"/>
    <property type="match status" value="1"/>
</dbReference>
<gene>
    <name evidence="2" type="primary">benE</name>
    <name evidence="2" type="ORF">NCCP691_07400</name>
</gene>
<dbReference type="PANTHER" id="PTHR30199">
    <property type="entry name" value="MFS FAMILY TRANSPORTER, PREDICTED SUBSTRATE BENZOATE"/>
    <property type="match status" value="1"/>
</dbReference>
<feature type="transmembrane region" description="Helical" evidence="1">
    <location>
        <begin position="361"/>
        <end position="386"/>
    </location>
</feature>
<feature type="transmembrane region" description="Helical" evidence="1">
    <location>
        <begin position="241"/>
        <end position="262"/>
    </location>
</feature>
<organism evidence="2 3">
    <name type="scientific">Noviherbaspirillum aridicola</name>
    <dbReference type="NCBI Taxonomy" id="2849687"/>
    <lineage>
        <taxon>Bacteria</taxon>
        <taxon>Pseudomonadati</taxon>
        <taxon>Pseudomonadota</taxon>
        <taxon>Betaproteobacteria</taxon>
        <taxon>Burkholderiales</taxon>
        <taxon>Oxalobacteraceae</taxon>
        <taxon>Noviherbaspirillum</taxon>
    </lineage>
</organism>
<accession>A0ABQ4Q102</accession>
<dbReference type="NCBIfam" id="TIGR00843">
    <property type="entry name" value="benE"/>
    <property type="match status" value="1"/>
</dbReference>
<feature type="transmembrane region" description="Helical" evidence="1">
    <location>
        <begin position="305"/>
        <end position="323"/>
    </location>
</feature>
<feature type="transmembrane region" description="Helical" evidence="1">
    <location>
        <begin position="83"/>
        <end position="110"/>
    </location>
</feature>
<feature type="transmembrane region" description="Helical" evidence="1">
    <location>
        <begin position="193"/>
        <end position="211"/>
    </location>
</feature>
<feature type="transmembrane region" description="Helical" evidence="1">
    <location>
        <begin position="169"/>
        <end position="186"/>
    </location>
</feature>
<feature type="transmembrane region" description="Helical" evidence="1">
    <location>
        <begin position="116"/>
        <end position="136"/>
    </location>
</feature>
<evidence type="ECO:0000313" key="3">
    <source>
        <dbReference type="Proteomes" id="UP000887222"/>
    </source>
</evidence>
<comment type="caution">
    <text evidence="2">The sequence shown here is derived from an EMBL/GenBank/DDBJ whole genome shotgun (WGS) entry which is preliminary data.</text>
</comment>